<accession>L9XEL0</accession>
<dbReference type="CDD" id="cd07820">
    <property type="entry name" value="SRPBCC_3"/>
    <property type="match status" value="1"/>
</dbReference>
<proteinExistence type="predicted"/>
<dbReference type="EMBL" id="AOIB01000013">
    <property type="protein sequence ID" value="ELY60175.1"/>
    <property type="molecule type" value="Genomic_DNA"/>
</dbReference>
<dbReference type="STRING" id="1227497.C491_02715"/>
<evidence type="ECO:0000259" key="1">
    <source>
        <dbReference type="Pfam" id="PF03364"/>
    </source>
</evidence>
<name>L9XEL0_9EURY</name>
<dbReference type="SUPFAM" id="SSF55961">
    <property type="entry name" value="Bet v1-like"/>
    <property type="match status" value="1"/>
</dbReference>
<dbReference type="AlphaFoldDB" id="L9XEL0"/>
<dbReference type="eggNOG" id="arCOG04604">
    <property type="taxonomic scope" value="Archaea"/>
</dbReference>
<dbReference type="InterPro" id="IPR023393">
    <property type="entry name" value="START-like_dom_sf"/>
</dbReference>
<feature type="domain" description="Coenzyme Q-binding protein COQ10 START" evidence="1">
    <location>
        <begin position="10"/>
        <end position="146"/>
    </location>
</feature>
<dbReference type="InterPro" id="IPR005031">
    <property type="entry name" value="COQ10_START"/>
</dbReference>
<dbReference type="Pfam" id="PF03364">
    <property type="entry name" value="Polyketide_cyc"/>
    <property type="match status" value="1"/>
</dbReference>
<dbReference type="OrthoDB" id="10357at2157"/>
<reference evidence="2 3" key="1">
    <citation type="journal article" date="2014" name="PLoS Genet.">
        <title>Phylogenetically driven sequencing of extremely halophilic archaea reveals strategies for static and dynamic osmo-response.</title>
        <authorList>
            <person name="Becker E.A."/>
            <person name="Seitzer P.M."/>
            <person name="Tritt A."/>
            <person name="Larsen D."/>
            <person name="Krusor M."/>
            <person name="Yao A.I."/>
            <person name="Wu D."/>
            <person name="Madern D."/>
            <person name="Eisen J.A."/>
            <person name="Darling A.E."/>
            <person name="Facciotti M.T."/>
        </authorList>
    </citation>
    <scope>NUCLEOTIDE SEQUENCE [LARGE SCALE GENOMIC DNA]</scope>
    <source>
        <strain evidence="2 3">DSM 10524</strain>
    </source>
</reference>
<gene>
    <name evidence="2" type="ORF">C491_02715</name>
</gene>
<organism evidence="2 3">
    <name type="scientific">Natronococcus amylolyticus DSM 10524</name>
    <dbReference type="NCBI Taxonomy" id="1227497"/>
    <lineage>
        <taxon>Archaea</taxon>
        <taxon>Methanobacteriati</taxon>
        <taxon>Methanobacteriota</taxon>
        <taxon>Stenosarchaea group</taxon>
        <taxon>Halobacteria</taxon>
        <taxon>Halobacteriales</taxon>
        <taxon>Natrialbaceae</taxon>
        <taxon>Natronococcus</taxon>
    </lineage>
</organism>
<protein>
    <submittedName>
        <fullName evidence="2">Cyclase</fullName>
    </submittedName>
</protein>
<dbReference type="Gene3D" id="3.30.530.20">
    <property type="match status" value="1"/>
</dbReference>
<keyword evidence="3" id="KW-1185">Reference proteome</keyword>
<evidence type="ECO:0000313" key="2">
    <source>
        <dbReference type="EMBL" id="ELY60175.1"/>
    </source>
</evidence>
<sequence length="159" mass="18264">MPTYERQTRIEAPLEDVWEFYSRVSGLEAVTPAWMGLAVESVVGPDGEPDPGVLEAGSEVTLSTRPFDMGPRQRWTSMITERERTDGTAYFRDEMTDGPFERWVHTHAFYGDGDETLLRDRVEYELPFGPLGRAATPFSRVGFETMFRARHRLTKERLE</sequence>
<dbReference type="Proteomes" id="UP000011688">
    <property type="component" value="Unassembled WGS sequence"/>
</dbReference>
<comment type="caution">
    <text evidence="2">The sequence shown here is derived from an EMBL/GenBank/DDBJ whole genome shotgun (WGS) entry which is preliminary data.</text>
</comment>
<dbReference type="RefSeq" id="WP_005553607.1">
    <property type="nucleotide sequence ID" value="NZ_AOIB01000013.1"/>
</dbReference>
<evidence type="ECO:0000313" key="3">
    <source>
        <dbReference type="Proteomes" id="UP000011688"/>
    </source>
</evidence>